<dbReference type="PANTHER" id="PTHR43319">
    <property type="entry name" value="BETA-LACTAMASE-RELATED"/>
    <property type="match status" value="1"/>
</dbReference>
<reference evidence="2" key="1">
    <citation type="submission" date="2022-12" db="EMBL/GenBank/DDBJ databases">
        <authorList>
            <person name="Petersen C."/>
        </authorList>
    </citation>
    <scope>NUCLEOTIDE SEQUENCE</scope>
    <source>
        <strain evidence="2">IBT 21472</strain>
    </source>
</reference>
<protein>
    <recommendedName>
        <fullName evidence="1">Beta-lactamase-related domain-containing protein</fullName>
    </recommendedName>
</protein>
<dbReference type="Gene3D" id="3.40.710.10">
    <property type="entry name" value="DD-peptidase/beta-lactamase superfamily"/>
    <property type="match status" value="1"/>
</dbReference>
<dbReference type="InterPro" id="IPR012338">
    <property type="entry name" value="Beta-lactam/transpept-like"/>
</dbReference>
<evidence type="ECO:0000313" key="2">
    <source>
        <dbReference type="EMBL" id="KAJ5324022.1"/>
    </source>
</evidence>
<dbReference type="SUPFAM" id="SSF56601">
    <property type="entry name" value="beta-lactamase/transpeptidase-like"/>
    <property type="match status" value="1"/>
</dbReference>
<comment type="caution">
    <text evidence="2">The sequence shown here is derived from an EMBL/GenBank/DDBJ whole genome shotgun (WGS) entry which is preliminary data.</text>
</comment>
<dbReference type="PANTHER" id="PTHR43319:SF3">
    <property type="entry name" value="BETA-LACTAMASE-RELATED DOMAIN-CONTAINING PROTEIN"/>
    <property type="match status" value="1"/>
</dbReference>
<gene>
    <name evidence="2" type="ORF">N7476_002622</name>
</gene>
<dbReference type="Proteomes" id="UP001147746">
    <property type="component" value="Unassembled WGS sequence"/>
</dbReference>
<dbReference type="AlphaFoldDB" id="A0A9W9Q6X2"/>
<organism evidence="2 3">
    <name type="scientific">Penicillium atrosanguineum</name>
    <dbReference type="NCBI Taxonomy" id="1132637"/>
    <lineage>
        <taxon>Eukaryota</taxon>
        <taxon>Fungi</taxon>
        <taxon>Dikarya</taxon>
        <taxon>Ascomycota</taxon>
        <taxon>Pezizomycotina</taxon>
        <taxon>Eurotiomycetes</taxon>
        <taxon>Eurotiomycetidae</taxon>
        <taxon>Eurotiales</taxon>
        <taxon>Aspergillaceae</taxon>
        <taxon>Penicillium</taxon>
    </lineage>
</organism>
<dbReference type="OrthoDB" id="5946976at2759"/>
<proteinExistence type="predicted"/>
<dbReference type="InterPro" id="IPR052907">
    <property type="entry name" value="Beta-lactamase/esterase"/>
</dbReference>
<evidence type="ECO:0000313" key="3">
    <source>
        <dbReference type="Proteomes" id="UP001147746"/>
    </source>
</evidence>
<dbReference type="InterPro" id="IPR001466">
    <property type="entry name" value="Beta-lactam-related"/>
</dbReference>
<sequence>MATVQGHCDAAFTRVRDIIQQNIATSEELGLSLCVNISGKNVLDLWAGHADLARSKPWTENTIACPWSMTKCVTNLAALILIDRGLLEPSAPVCQYWPEFAANGKENVKVWHVLTHSAALPAWEKPVTMEDVYDTETATERLAGQALWWEPGTASGYHPVTQGHLVSELIRRATGMRAREFIQKEISGPLGADFQLGVPESEWYRVAELISPPSFVPPPGFDATSLPARTFSSPTLKAEFAATAEFRKTELPALNGFGNARSYARILSAISLGGTVDGTKLLSPETAQLATRELISGKDLCLRKRLRFALGFGLPADPAKGWIREGSCYWGGWGGSMAIMDFSKRITICYVQNRMATPGTTGDSRIEAYVNAIYDALKSVGSERVTACL</sequence>
<accession>A0A9W9Q6X2</accession>
<reference evidence="2" key="2">
    <citation type="journal article" date="2023" name="IMA Fungus">
        <title>Comparative genomic study of the Penicillium genus elucidates a diverse pangenome and 15 lateral gene transfer events.</title>
        <authorList>
            <person name="Petersen C."/>
            <person name="Sorensen T."/>
            <person name="Nielsen M.R."/>
            <person name="Sondergaard T.E."/>
            <person name="Sorensen J.L."/>
            <person name="Fitzpatrick D.A."/>
            <person name="Frisvad J.C."/>
            <person name="Nielsen K.L."/>
        </authorList>
    </citation>
    <scope>NUCLEOTIDE SEQUENCE</scope>
    <source>
        <strain evidence="2">IBT 21472</strain>
    </source>
</reference>
<feature type="domain" description="Beta-lactamase-related" evidence="1">
    <location>
        <begin position="16"/>
        <end position="359"/>
    </location>
</feature>
<evidence type="ECO:0000259" key="1">
    <source>
        <dbReference type="Pfam" id="PF00144"/>
    </source>
</evidence>
<keyword evidence="3" id="KW-1185">Reference proteome</keyword>
<dbReference type="Pfam" id="PF00144">
    <property type="entry name" value="Beta-lactamase"/>
    <property type="match status" value="1"/>
</dbReference>
<dbReference type="EMBL" id="JAPZBO010000002">
    <property type="protein sequence ID" value="KAJ5324022.1"/>
    <property type="molecule type" value="Genomic_DNA"/>
</dbReference>
<name>A0A9W9Q6X2_9EURO</name>